<keyword evidence="1" id="KW-0472">Membrane</keyword>
<reference evidence="3 4" key="1">
    <citation type="submission" date="2020-05" db="EMBL/GenBank/DDBJ databases">
        <title>Paenibacillus glebae, sp. nov., Paenibacillus humi sp. nov., Paenibacillus pedi sp. nov., Paenibacillus terrestris sp. nov. and Paenibacillus terricola sp. nov., isolated from a forest top soil sample.</title>
        <authorList>
            <person name="Qi S."/>
            <person name="Carlier A."/>
            <person name="Cnockaert M."/>
            <person name="Vandamme P."/>
        </authorList>
    </citation>
    <scope>NUCLEOTIDE SEQUENCE [LARGE SCALE GENOMIC DNA]</scope>
    <source>
        <strain evidence="3 4">LMG 29502</strain>
    </source>
</reference>
<dbReference type="Proteomes" id="UP000711047">
    <property type="component" value="Unassembled WGS sequence"/>
</dbReference>
<dbReference type="Gene3D" id="3.40.50.2000">
    <property type="entry name" value="Glycogen Phosphorylase B"/>
    <property type="match status" value="1"/>
</dbReference>
<dbReference type="Gene3D" id="3.40.50.11190">
    <property type="match status" value="1"/>
</dbReference>
<keyword evidence="3" id="KW-0378">Hydrolase</keyword>
<dbReference type="InterPro" id="IPR020023">
    <property type="entry name" value="PseG"/>
</dbReference>
<name>A0ABX2DM05_9BACL</name>
<sequence>MVTDAYPQVNLCFRVDSSHSMGTGHVMRCLTLANELARRGAKVSFICRDLPGNLAPYVMEQGHQVFMLPGPDDRAYAQTWLQVDWRTDALQTAELLREAGPVDGLIIDQYGIDQQWETLAGEHVGKIVVIDDLADRPHQCDMLLDPNLSADGHRYQGLVPNHCMQLLGTSYTLLRPEFRAVKPQLAERDGSINRILMFFGGTDPTRETIKTLHALQSSAFANLHLDVVAGGMNRNKDDIAALCRTMPKASFHCQIDYMAELMQRADLSIGAGGSTTWERCYLGLPSLSIITADNQREITTLVHEQGATRCLGSSADVTPLRIEQELKGLLADPSLVKGMSEQALQIMGEDKGNEVIDRIMGGDYGRHSRLYA</sequence>
<evidence type="ECO:0000259" key="2">
    <source>
        <dbReference type="Pfam" id="PF04101"/>
    </source>
</evidence>
<comment type="caution">
    <text evidence="3">The sequence shown here is derived from an EMBL/GenBank/DDBJ whole genome shotgun (WGS) entry which is preliminary data.</text>
</comment>
<protein>
    <submittedName>
        <fullName evidence="3">UDP-2,4-diacetamido-2,4, 6-trideoxy-beta-L-altropyranose hydrolase</fullName>
        <ecNumber evidence="3">3.6.1.57</ecNumber>
    </submittedName>
</protein>
<dbReference type="PANTHER" id="PTHR21015:SF22">
    <property type="entry name" value="GLYCOSYLTRANSFERASE"/>
    <property type="match status" value="1"/>
</dbReference>
<proteinExistence type="predicted"/>
<dbReference type="EC" id="3.6.1.57" evidence="3"/>
<dbReference type="NCBIfam" id="TIGR03590">
    <property type="entry name" value="PseG"/>
    <property type="match status" value="1"/>
</dbReference>
<dbReference type="Pfam" id="PF04101">
    <property type="entry name" value="Glyco_tran_28_C"/>
    <property type="match status" value="1"/>
</dbReference>
<dbReference type="GO" id="GO:0016787">
    <property type="term" value="F:hydrolase activity"/>
    <property type="evidence" value="ECO:0007669"/>
    <property type="project" value="UniProtKB-KW"/>
</dbReference>
<evidence type="ECO:0000313" key="3">
    <source>
        <dbReference type="EMBL" id="NQX44481.1"/>
    </source>
</evidence>
<organism evidence="3 4">
    <name type="scientific">Paenibacillus tritici</name>
    <dbReference type="NCBI Taxonomy" id="1873425"/>
    <lineage>
        <taxon>Bacteria</taxon>
        <taxon>Bacillati</taxon>
        <taxon>Bacillota</taxon>
        <taxon>Bacilli</taxon>
        <taxon>Bacillales</taxon>
        <taxon>Paenibacillaceae</taxon>
        <taxon>Paenibacillus</taxon>
    </lineage>
</organism>
<dbReference type="InterPro" id="IPR007235">
    <property type="entry name" value="Glyco_trans_28_C"/>
</dbReference>
<accession>A0ABX2DM05</accession>
<evidence type="ECO:0000256" key="1">
    <source>
        <dbReference type="ARBA" id="ARBA00023136"/>
    </source>
</evidence>
<keyword evidence="4" id="KW-1185">Reference proteome</keyword>
<evidence type="ECO:0000313" key="4">
    <source>
        <dbReference type="Proteomes" id="UP000711047"/>
    </source>
</evidence>
<dbReference type="SUPFAM" id="SSF53756">
    <property type="entry name" value="UDP-Glycosyltransferase/glycogen phosphorylase"/>
    <property type="match status" value="1"/>
</dbReference>
<dbReference type="PANTHER" id="PTHR21015">
    <property type="entry name" value="UDP-N-ACETYLGLUCOSAMINE--N-ACETYLMURAMYL-(PENTAPEPTIDE) PYROPHOSPHORYL-UNDECAPRENOL N-ACETYLGLUCOSAMINE TRANSFERASE 1"/>
    <property type="match status" value="1"/>
</dbReference>
<dbReference type="EMBL" id="JABMKX010000002">
    <property type="protein sequence ID" value="NQX44481.1"/>
    <property type="molecule type" value="Genomic_DNA"/>
</dbReference>
<feature type="domain" description="Glycosyl transferase family 28 C-terminal" evidence="2">
    <location>
        <begin position="196"/>
        <end position="343"/>
    </location>
</feature>
<gene>
    <name evidence="3" type="primary">pseG</name>
    <name evidence="3" type="ORF">HQN87_03980</name>
</gene>
<dbReference type="RefSeq" id="WP_173128149.1">
    <property type="nucleotide sequence ID" value="NZ_JABMKX010000002.1"/>
</dbReference>